<dbReference type="EMBL" id="JBEWYP010000006">
    <property type="protein sequence ID" value="MET7030103.1"/>
    <property type="molecule type" value="Genomic_DNA"/>
</dbReference>
<name>A0ABV2TXT8_9FLAO</name>
<comment type="subcellular location">
    <subcellularLocation>
        <location evidence="1">Secreted</location>
    </subcellularLocation>
</comment>
<dbReference type="SUPFAM" id="SSF103647">
    <property type="entry name" value="TSP type-3 repeat"/>
    <property type="match status" value="1"/>
</dbReference>
<evidence type="ECO:0000256" key="1">
    <source>
        <dbReference type="ARBA" id="ARBA00004613"/>
    </source>
</evidence>
<dbReference type="InterPro" id="IPR044023">
    <property type="entry name" value="Ig_7"/>
</dbReference>
<organism evidence="9 10">
    <name type="scientific">Sediminicola luteus</name>
    <dbReference type="NCBI Taxonomy" id="319238"/>
    <lineage>
        <taxon>Bacteria</taxon>
        <taxon>Pseudomonadati</taxon>
        <taxon>Bacteroidota</taxon>
        <taxon>Flavobacteriia</taxon>
        <taxon>Flavobacteriales</taxon>
        <taxon>Flavobacteriaceae</taxon>
        <taxon>Sediminicola</taxon>
    </lineage>
</organism>
<dbReference type="Pfam" id="PF03160">
    <property type="entry name" value="Calx-beta"/>
    <property type="match status" value="3"/>
</dbReference>
<feature type="region of interest" description="Disordered" evidence="7">
    <location>
        <begin position="17"/>
        <end position="47"/>
    </location>
</feature>
<feature type="compositionally biased region" description="Low complexity" evidence="7">
    <location>
        <begin position="17"/>
        <end position="28"/>
    </location>
</feature>
<dbReference type="Pfam" id="PF13585">
    <property type="entry name" value="CHU_C"/>
    <property type="match status" value="1"/>
</dbReference>
<dbReference type="SUPFAM" id="SSF141072">
    <property type="entry name" value="CalX-like"/>
    <property type="match status" value="4"/>
</dbReference>
<evidence type="ECO:0000256" key="5">
    <source>
        <dbReference type="ARBA" id="ARBA00022837"/>
    </source>
</evidence>
<evidence type="ECO:0000256" key="4">
    <source>
        <dbReference type="ARBA" id="ARBA00022737"/>
    </source>
</evidence>
<keyword evidence="4" id="KW-0677">Repeat</keyword>
<sequence>TAYAFTVRAIDAAGNESANSNTANVTTTGDVTPPSAPTGLAASGTTSTTTTLNWNASTDNVAVTGYRIFQGGTQIGTTGGATTFNVTGLTPNTAYAFTVRAIDAAGNESANSNTANVITTAAPTVAFSTASASSPENTGGSIPTLVVNGTVVAPTTVTLTTGGTATGGGVDYTLSSTTINIPVGVYSNGTINLGLSITGDVVVENDETVILTLSGSTGDASLVAPLSTTYTILNDDNYIATISASDAIATEAGLTTGTFLVSLNTTNVSGGAIAVNYSVSGSAVAGTDYNTLSGTVSIPNGSQTNTITVTPIDDTLVEGSESVTLNIIAGTGYTIGASSNATVNISDNDTASITINSATVTVNEAAGSVAFTVTLTGTVPDGFTVDYATSNETATAGSDYTATNGILNFTGTNGQTRTITVPILNDIFVEPSETFIVTLSNVNSTGIVNITNAIGRASIVDNDSANITIGDVTVNENGGPANFTVTLTGNAVGSFTVDYATSNGTAVAGQDYTATSGTLTFAGTGGEFKNIAVPITNDTTVEQNEDFTVILSNVSNILVSLGDDTGVGTIVDDEVCPAGNTAPDLDPTVDTIFCDSISQDLNEYVSTIPSGLSLVWSRVSDPFNVAGRISNTVVTTAATYFGFFYDATNDCYSPAARLELELNFSPDISVVDPDPICGGGTVELDVTVSEEATIRWYDSETSTIILAEGATYTPNVNVTTVFYVEATANDCTSARVPVTVTVFDQPSAGTPTDIGSCSDPAGGPTTLDLDDTLSGADAGTWAITTDPSGGTLVIGANNIVDFEGLADGDYVFTYTTTGAQAPCTNDSVSVTVSVIPCTVDSDNDGLLDGEEITLGTDPNNPDTDGDGINDAVEVGDDVDNPLDEDGDGIIDALDSNTLDSDNDGVVDQLDPANDDACIPNISAACTVDLELIKEVDNANPTVGRQITFTVTLTNLSQITVADVVINELIDVNLGFQYVSHVASSGIYDEIAGRWQLMSIAPEEVSTLTITVTVPQQGTYQNIASLVSSSPTDGNTINNVGTVSVVVAPRSSDEPGFIFNQFSPNGDGVNDILIINDIQDSQYQNNTLEIYDRYGNQVFSVTGYDNTWRGEGDNGELPKGTYFYVLDLGDGSEVRKGWIQIIR</sequence>
<accession>A0ABV2TXT8</accession>
<evidence type="ECO:0000313" key="9">
    <source>
        <dbReference type="EMBL" id="MET7030103.1"/>
    </source>
</evidence>
<dbReference type="Pfam" id="PF18884">
    <property type="entry name" value="TSP3_bac"/>
    <property type="match status" value="2"/>
</dbReference>
<keyword evidence="3" id="KW-0732">Signal</keyword>
<evidence type="ECO:0000256" key="7">
    <source>
        <dbReference type="SAM" id="MobiDB-lite"/>
    </source>
</evidence>
<evidence type="ECO:0000256" key="6">
    <source>
        <dbReference type="ARBA" id="ARBA00023065"/>
    </source>
</evidence>
<dbReference type="InterPro" id="IPR028974">
    <property type="entry name" value="TSP_type-3_rpt"/>
</dbReference>
<dbReference type="Pfam" id="PF00041">
    <property type="entry name" value="fn3"/>
    <property type="match status" value="1"/>
</dbReference>
<dbReference type="RefSeq" id="WP_354618894.1">
    <property type="nucleotide sequence ID" value="NZ_JBEWYP010000006.1"/>
</dbReference>
<dbReference type="NCBIfam" id="TIGR04131">
    <property type="entry name" value="Bac_Flav_CTERM"/>
    <property type="match status" value="1"/>
</dbReference>
<dbReference type="CDD" id="cd00063">
    <property type="entry name" value="FN3"/>
    <property type="match status" value="1"/>
</dbReference>
<dbReference type="Gene3D" id="2.60.40.10">
    <property type="entry name" value="Immunoglobulins"/>
    <property type="match status" value="3"/>
</dbReference>
<keyword evidence="2" id="KW-0964">Secreted</keyword>
<gene>
    <name evidence="9" type="ORF">ABXZ32_11890</name>
</gene>
<dbReference type="SMART" id="SM00237">
    <property type="entry name" value="Calx_beta"/>
    <property type="match status" value="3"/>
</dbReference>
<feature type="non-terminal residue" evidence="9">
    <location>
        <position position="1"/>
    </location>
</feature>
<keyword evidence="6" id="KW-0813">Transport</keyword>
<keyword evidence="6" id="KW-0406">Ion transport</keyword>
<dbReference type="PANTHER" id="PTHR11878">
    <property type="entry name" value="SODIUM/CALCIUM EXCHANGER"/>
    <property type="match status" value="1"/>
</dbReference>
<dbReference type="SMART" id="SM00060">
    <property type="entry name" value="FN3"/>
    <property type="match status" value="1"/>
</dbReference>
<dbReference type="InterPro" id="IPR051171">
    <property type="entry name" value="CaCA"/>
</dbReference>
<dbReference type="InterPro" id="IPR059100">
    <property type="entry name" value="TSP3_bac"/>
</dbReference>
<evidence type="ECO:0000313" key="10">
    <source>
        <dbReference type="Proteomes" id="UP001549773"/>
    </source>
</evidence>
<keyword evidence="5" id="KW-0106">Calcium</keyword>
<evidence type="ECO:0000256" key="3">
    <source>
        <dbReference type="ARBA" id="ARBA00022729"/>
    </source>
</evidence>
<dbReference type="PANTHER" id="PTHR11878:SF65">
    <property type="entry name" value="NA_CA-EXCHANGE PROTEIN, ISOFORM G"/>
    <property type="match status" value="1"/>
</dbReference>
<dbReference type="InterPro" id="IPR001434">
    <property type="entry name" value="OmcB-like_DUF11"/>
</dbReference>
<keyword evidence="10" id="KW-1185">Reference proteome</keyword>
<dbReference type="PROSITE" id="PS50853">
    <property type="entry name" value="FN3"/>
    <property type="match status" value="1"/>
</dbReference>
<reference evidence="9 10" key="1">
    <citation type="submission" date="2024-07" db="EMBL/GenBank/DDBJ databases">
        <title>The genome sequence of type strain Sediminicola luteus GDMCC 1.2596T.</title>
        <authorList>
            <person name="Liu Y."/>
        </authorList>
    </citation>
    <scope>NUCLEOTIDE SEQUENCE [LARGE SCALE GENOMIC DNA]</scope>
    <source>
        <strain evidence="9 10">GDMCC 1.2596</strain>
    </source>
</reference>
<dbReference type="SUPFAM" id="SSF49265">
    <property type="entry name" value="Fibronectin type III"/>
    <property type="match status" value="1"/>
</dbReference>
<dbReference type="InterPro" id="IPR038081">
    <property type="entry name" value="CalX-like_sf"/>
</dbReference>
<protein>
    <submittedName>
        <fullName evidence="9">Calx-beta domain-containing protein</fullName>
    </submittedName>
</protein>
<feature type="compositionally biased region" description="Low complexity" evidence="7">
    <location>
        <begin position="38"/>
        <end position="47"/>
    </location>
</feature>
<evidence type="ECO:0000256" key="2">
    <source>
        <dbReference type="ARBA" id="ARBA00022525"/>
    </source>
</evidence>
<dbReference type="Proteomes" id="UP001549773">
    <property type="component" value="Unassembled WGS sequence"/>
</dbReference>
<dbReference type="InterPro" id="IPR003644">
    <property type="entry name" value="Calx_beta"/>
</dbReference>
<dbReference type="InterPro" id="IPR018247">
    <property type="entry name" value="EF_Hand_1_Ca_BS"/>
</dbReference>
<dbReference type="PROSITE" id="PS00018">
    <property type="entry name" value="EF_HAND_1"/>
    <property type="match status" value="1"/>
</dbReference>
<evidence type="ECO:0000259" key="8">
    <source>
        <dbReference type="PROSITE" id="PS50853"/>
    </source>
</evidence>
<dbReference type="InterPro" id="IPR036116">
    <property type="entry name" value="FN3_sf"/>
</dbReference>
<proteinExistence type="predicted"/>
<dbReference type="Pfam" id="PF19081">
    <property type="entry name" value="Ig_7"/>
    <property type="match status" value="1"/>
</dbReference>
<dbReference type="InterPro" id="IPR003961">
    <property type="entry name" value="FN3_dom"/>
</dbReference>
<dbReference type="Pfam" id="PF01345">
    <property type="entry name" value="DUF11"/>
    <property type="match status" value="1"/>
</dbReference>
<comment type="caution">
    <text evidence="9">The sequence shown here is derived from an EMBL/GenBank/DDBJ whole genome shotgun (WGS) entry which is preliminary data.</text>
</comment>
<dbReference type="Gene3D" id="2.60.40.2030">
    <property type="match status" value="4"/>
</dbReference>
<feature type="domain" description="Fibronectin type-III" evidence="8">
    <location>
        <begin position="33"/>
        <end position="123"/>
    </location>
</feature>
<dbReference type="InterPro" id="IPR013783">
    <property type="entry name" value="Ig-like_fold"/>
</dbReference>
<dbReference type="InterPro" id="IPR026341">
    <property type="entry name" value="T9SS_type_B"/>
</dbReference>